<keyword evidence="4" id="KW-0249">Electron transport</keyword>
<evidence type="ECO:0000256" key="1">
    <source>
        <dbReference type="ARBA" id="ARBA00004370"/>
    </source>
</evidence>
<keyword evidence="2" id="KW-0813">Transport</keyword>
<accession>A0A5N6PD66</accession>
<protein>
    <recommendedName>
        <fullName evidence="8">DOMON domain-containing protein</fullName>
    </recommendedName>
</protein>
<dbReference type="OrthoDB" id="1720670at2759"/>
<evidence type="ECO:0000259" key="8">
    <source>
        <dbReference type="PROSITE" id="PS50836"/>
    </source>
</evidence>
<evidence type="ECO:0000256" key="7">
    <source>
        <dbReference type="SAM" id="SignalP"/>
    </source>
</evidence>
<comment type="subcellular location">
    <subcellularLocation>
        <location evidence="1">Membrane</location>
    </subcellularLocation>
</comment>
<proteinExistence type="predicted"/>
<dbReference type="PROSITE" id="PS50836">
    <property type="entry name" value="DOMON"/>
    <property type="match status" value="1"/>
</dbReference>
<dbReference type="InterPro" id="IPR005018">
    <property type="entry name" value="DOMON_domain"/>
</dbReference>
<evidence type="ECO:0000256" key="6">
    <source>
        <dbReference type="SAM" id="MobiDB-lite"/>
    </source>
</evidence>
<dbReference type="PIRSF" id="PIRSF037471">
    <property type="entry name" value="UCP037471"/>
    <property type="match status" value="1"/>
</dbReference>
<dbReference type="Pfam" id="PF04526">
    <property type="entry name" value="DUF568"/>
    <property type="match status" value="1"/>
</dbReference>
<feature type="chain" id="PRO_5024428218" description="DOMON domain-containing protein" evidence="7">
    <location>
        <begin position="30"/>
        <end position="238"/>
    </location>
</feature>
<dbReference type="PANTHER" id="PTHR23130:SF157">
    <property type="entry name" value="AUXIN-INDUCED IN ROOT CULTURES PROTEIN 12"/>
    <property type="match status" value="1"/>
</dbReference>
<organism evidence="9 10">
    <name type="scientific">Mikania micrantha</name>
    <name type="common">bitter vine</name>
    <dbReference type="NCBI Taxonomy" id="192012"/>
    <lineage>
        <taxon>Eukaryota</taxon>
        <taxon>Viridiplantae</taxon>
        <taxon>Streptophyta</taxon>
        <taxon>Embryophyta</taxon>
        <taxon>Tracheophyta</taxon>
        <taxon>Spermatophyta</taxon>
        <taxon>Magnoliopsida</taxon>
        <taxon>eudicotyledons</taxon>
        <taxon>Gunneridae</taxon>
        <taxon>Pentapetalae</taxon>
        <taxon>asterids</taxon>
        <taxon>campanulids</taxon>
        <taxon>Asterales</taxon>
        <taxon>Asteraceae</taxon>
        <taxon>Asteroideae</taxon>
        <taxon>Heliantheae alliance</taxon>
        <taxon>Eupatorieae</taxon>
        <taxon>Mikania</taxon>
    </lineage>
</organism>
<evidence type="ECO:0000256" key="3">
    <source>
        <dbReference type="ARBA" id="ARBA00022729"/>
    </source>
</evidence>
<evidence type="ECO:0000313" key="9">
    <source>
        <dbReference type="EMBL" id="KAD6119973.1"/>
    </source>
</evidence>
<feature type="region of interest" description="Disordered" evidence="6">
    <location>
        <begin position="194"/>
        <end position="216"/>
    </location>
</feature>
<feature type="signal peptide" evidence="7">
    <location>
        <begin position="1"/>
        <end position="29"/>
    </location>
</feature>
<dbReference type="InterPro" id="IPR017214">
    <property type="entry name" value="UCP037471"/>
</dbReference>
<gene>
    <name evidence="9" type="ORF">E3N88_11244</name>
</gene>
<evidence type="ECO:0000256" key="4">
    <source>
        <dbReference type="ARBA" id="ARBA00022982"/>
    </source>
</evidence>
<comment type="caution">
    <text evidence="9">The sequence shown here is derived from an EMBL/GenBank/DDBJ whole genome shotgun (WGS) entry which is preliminary data.</text>
</comment>
<dbReference type="GO" id="GO:0016020">
    <property type="term" value="C:membrane"/>
    <property type="evidence" value="ECO:0007669"/>
    <property type="project" value="UniProtKB-SubCell"/>
</dbReference>
<evidence type="ECO:0000256" key="2">
    <source>
        <dbReference type="ARBA" id="ARBA00022448"/>
    </source>
</evidence>
<feature type="domain" description="DOMON" evidence="8">
    <location>
        <begin position="52"/>
        <end position="165"/>
    </location>
</feature>
<dbReference type="Proteomes" id="UP000326396">
    <property type="component" value="Linkage Group LG13"/>
</dbReference>
<feature type="compositionally biased region" description="Polar residues" evidence="6">
    <location>
        <begin position="194"/>
        <end position="203"/>
    </location>
</feature>
<dbReference type="InterPro" id="IPR045265">
    <property type="entry name" value="AIR12_DOMON"/>
</dbReference>
<evidence type="ECO:0000313" key="10">
    <source>
        <dbReference type="Proteomes" id="UP000326396"/>
    </source>
</evidence>
<name>A0A5N6PD66_9ASTR</name>
<dbReference type="PANTHER" id="PTHR23130">
    <property type="entry name" value="CYTOCHROME B561 AND DOMON DOMAIN-CONTAINING PROTEIN"/>
    <property type="match status" value="1"/>
</dbReference>
<evidence type="ECO:0000256" key="5">
    <source>
        <dbReference type="ARBA" id="ARBA00023136"/>
    </source>
</evidence>
<sequence>MAVLLRPTSPFFLLLALTSLVLQLSPVNSLTCSPEKITNKRVYSNCTELPTLNSTLHWTYTRQNSSLSIAFAAPPATPNGWIAWAINPNQTGMVGSQSLIAFKNSNGSMIVKTYNISSYSSIVEGKIAFEVPESSAEFSDGVMMIFATLKLPETMTEVNQVWQVGGSVNDGFPAKHEFLPANLKATSKLQLNGKAQSNSTTADSPARSPAGAQASGSASINTGVYGILAVIGCVLGFF</sequence>
<keyword evidence="5" id="KW-0472">Membrane</keyword>
<dbReference type="AlphaFoldDB" id="A0A5N6PD66"/>
<feature type="compositionally biased region" description="Low complexity" evidence="6">
    <location>
        <begin position="204"/>
        <end position="216"/>
    </location>
</feature>
<keyword evidence="10" id="KW-1185">Reference proteome</keyword>
<dbReference type="CDD" id="cd09629">
    <property type="entry name" value="DOMON_CIL1_like"/>
    <property type="match status" value="1"/>
</dbReference>
<reference evidence="9 10" key="1">
    <citation type="submission" date="2019-05" db="EMBL/GenBank/DDBJ databases">
        <title>Mikania micrantha, genome provides insights into the molecular mechanism of rapid growth.</title>
        <authorList>
            <person name="Liu B."/>
        </authorList>
    </citation>
    <scope>NUCLEOTIDE SEQUENCE [LARGE SCALE GENOMIC DNA]</scope>
    <source>
        <strain evidence="9">NLD-2019</strain>
        <tissue evidence="9">Leaf</tissue>
    </source>
</reference>
<dbReference type="EMBL" id="SZYD01000005">
    <property type="protein sequence ID" value="KAD6119973.1"/>
    <property type="molecule type" value="Genomic_DNA"/>
</dbReference>
<keyword evidence="3 7" id="KW-0732">Signal</keyword>